<keyword evidence="1" id="KW-0129">CBS domain</keyword>
<dbReference type="InterPro" id="IPR046342">
    <property type="entry name" value="CBS_dom_sf"/>
</dbReference>
<dbReference type="PANTHER" id="PTHR43080">
    <property type="entry name" value="CBS DOMAIN-CONTAINING PROTEIN CBSX3, MITOCHONDRIAL"/>
    <property type="match status" value="1"/>
</dbReference>
<dbReference type="PANTHER" id="PTHR43080:SF2">
    <property type="entry name" value="CBS DOMAIN-CONTAINING PROTEIN"/>
    <property type="match status" value="1"/>
</dbReference>
<evidence type="ECO:0000259" key="2">
    <source>
        <dbReference type="PROSITE" id="PS51371"/>
    </source>
</evidence>
<feature type="domain" description="CBS" evidence="2">
    <location>
        <begin position="141"/>
        <end position="198"/>
    </location>
</feature>
<dbReference type="Gene3D" id="3.10.580.10">
    <property type="entry name" value="CBS-domain"/>
    <property type="match status" value="2"/>
</dbReference>
<accession>A0A3B1CQ25</accession>
<evidence type="ECO:0000256" key="1">
    <source>
        <dbReference type="ARBA" id="ARBA00023122"/>
    </source>
</evidence>
<dbReference type="InterPro" id="IPR051257">
    <property type="entry name" value="Diverse_CBS-Domain"/>
</dbReference>
<dbReference type="SMART" id="SM00116">
    <property type="entry name" value="CBS"/>
    <property type="match status" value="4"/>
</dbReference>
<protein>
    <recommendedName>
        <fullName evidence="2">CBS domain-containing protein</fullName>
    </recommendedName>
</protein>
<feature type="domain" description="CBS" evidence="2">
    <location>
        <begin position="71"/>
        <end position="130"/>
    </location>
</feature>
<proteinExistence type="predicted"/>
<dbReference type="InterPro" id="IPR000644">
    <property type="entry name" value="CBS_dom"/>
</dbReference>
<dbReference type="Pfam" id="PF00571">
    <property type="entry name" value="CBS"/>
    <property type="match status" value="4"/>
</dbReference>
<gene>
    <name evidence="3" type="ORF">MNBD_NITROSPIRAE01-1129</name>
</gene>
<dbReference type="EMBL" id="UOGF01000094">
    <property type="protein sequence ID" value="VAX32656.1"/>
    <property type="molecule type" value="Genomic_DNA"/>
</dbReference>
<dbReference type="PROSITE" id="PS51371">
    <property type="entry name" value="CBS"/>
    <property type="match status" value="4"/>
</dbReference>
<feature type="domain" description="CBS" evidence="2">
    <location>
        <begin position="207"/>
        <end position="263"/>
    </location>
</feature>
<dbReference type="AlphaFoldDB" id="A0A3B1CQ25"/>
<sequence length="267" mass="29201">MTLSDLIHREIIKIVSTASITDAAQLMREKKIGSVFVEEAGEYVGVVTDSDLVRKVFTKDLSFESPVTQVMGSPLIEIDIEKSVMDANHLMYFNEIRHLAISEKGKVVGMISVRDIVHCFLSTAAGPMSEMGDVIKPLTVLTHRNIQTIDASCPAREAAWQMAKSKIGSLVVTDKDIYTGIVTEADLVRKVIGYHLDAAEIPVGVIMNTPIVDVDINASVHVATELMESKGIRHLGVSEDGKIVGVLSIRDLIGMIAVRDLPRFFSK</sequence>
<evidence type="ECO:0000313" key="3">
    <source>
        <dbReference type="EMBL" id="VAX32656.1"/>
    </source>
</evidence>
<name>A0A3B1CQ25_9ZZZZ</name>
<reference evidence="3" key="1">
    <citation type="submission" date="2018-06" db="EMBL/GenBank/DDBJ databases">
        <authorList>
            <person name="Zhirakovskaya E."/>
        </authorList>
    </citation>
    <scope>NUCLEOTIDE SEQUENCE</scope>
</reference>
<feature type="domain" description="CBS" evidence="2">
    <location>
        <begin position="7"/>
        <end position="63"/>
    </location>
</feature>
<dbReference type="SUPFAM" id="SSF54631">
    <property type="entry name" value="CBS-domain pair"/>
    <property type="match status" value="2"/>
</dbReference>
<organism evidence="3">
    <name type="scientific">hydrothermal vent metagenome</name>
    <dbReference type="NCBI Taxonomy" id="652676"/>
    <lineage>
        <taxon>unclassified sequences</taxon>
        <taxon>metagenomes</taxon>
        <taxon>ecological metagenomes</taxon>
    </lineage>
</organism>